<organism evidence="4">
    <name type="scientific">hydrothermal vent metagenome</name>
    <dbReference type="NCBI Taxonomy" id="652676"/>
    <lineage>
        <taxon>unclassified sequences</taxon>
        <taxon>metagenomes</taxon>
        <taxon>ecological metagenomes</taxon>
    </lineage>
</organism>
<dbReference type="PROSITE" id="PS51677">
    <property type="entry name" value="NODB"/>
    <property type="match status" value="1"/>
</dbReference>
<dbReference type="InterPro" id="IPR051398">
    <property type="entry name" value="Polysacch_Deacetylase"/>
</dbReference>
<dbReference type="SUPFAM" id="SSF88713">
    <property type="entry name" value="Glycoside hydrolase/deacetylase"/>
    <property type="match status" value="1"/>
</dbReference>
<dbReference type="GO" id="GO:0005975">
    <property type="term" value="P:carbohydrate metabolic process"/>
    <property type="evidence" value="ECO:0007669"/>
    <property type="project" value="InterPro"/>
</dbReference>
<dbReference type="PANTHER" id="PTHR34216">
    <property type="match status" value="1"/>
</dbReference>
<proteinExistence type="predicted"/>
<name>A0A1W1BHR2_9ZZZZ</name>
<feature type="domain" description="NodB homology" evidence="3">
    <location>
        <begin position="46"/>
        <end position="249"/>
    </location>
</feature>
<protein>
    <submittedName>
        <fullName evidence="4">Polysaccharide deacetylase family protein</fullName>
    </submittedName>
</protein>
<dbReference type="InterPro" id="IPR002509">
    <property type="entry name" value="NODB_dom"/>
</dbReference>
<reference evidence="4" key="1">
    <citation type="submission" date="2016-10" db="EMBL/GenBank/DDBJ databases">
        <authorList>
            <person name="de Groot N.N."/>
        </authorList>
    </citation>
    <scope>NUCLEOTIDE SEQUENCE</scope>
</reference>
<dbReference type="EMBL" id="FPHG01000018">
    <property type="protein sequence ID" value="SFV53028.1"/>
    <property type="molecule type" value="Genomic_DNA"/>
</dbReference>
<dbReference type="Gene3D" id="3.20.20.370">
    <property type="entry name" value="Glycoside hydrolase/deacetylase"/>
    <property type="match status" value="1"/>
</dbReference>
<dbReference type="Pfam" id="PF01522">
    <property type="entry name" value="Polysacc_deac_1"/>
    <property type="match status" value="1"/>
</dbReference>
<evidence type="ECO:0000256" key="2">
    <source>
        <dbReference type="ARBA" id="ARBA00022729"/>
    </source>
</evidence>
<gene>
    <name evidence="4" type="ORF">MNB_SV-9-829</name>
</gene>
<evidence type="ECO:0000259" key="3">
    <source>
        <dbReference type="PROSITE" id="PS51677"/>
    </source>
</evidence>
<sequence length="249" mass="29287">MLVSLMYHHINGKEFSNDLEVFEKHLEYLIKYYKIVTPDDKLQSGKNLCLTFDDAYFDFYHFVFPLLKKYNIKAILAVPVGLIEDECSASIKQRLSLSHYEIYEDKNYIHFGSFCSWRELKEMSSSGLVKMASHSYKHKDLSLDEVDLHQEIIKSKEILEDKLNIKVDSFVLPFGRYNYDSLKLLKENYKYIFKVGQGINKNFDGVNGLIYRIDADDKKDIKTLFTAKNMVKYHIKSFIKSFYDGIAKR</sequence>
<evidence type="ECO:0000256" key="1">
    <source>
        <dbReference type="ARBA" id="ARBA00004613"/>
    </source>
</evidence>
<dbReference type="AlphaFoldDB" id="A0A1W1BHR2"/>
<comment type="subcellular location">
    <subcellularLocation>
        <location evidence="1">Secreted</location>
    </subcellularLocation>
</comment>
<accession>A0A1W1BHR2</accession>
<dbReference type="InterPro" id="IPR011330">
    <property type="entry name" value="Glyco_hydro/deAcase_b/a-brl"/>
</dbReference>
<keyword evidence="2" id="KW-0732">Signal</keyword>
<evidence type="ECO:0000313" key="4">
    <source>
        <dbReference type="EMBL" id="SFV53028.1"/>
    </source>
</evidence>
<dbReference type="GO" id="GO:0005576">
    <property type="term" value="C:extracellular region"/>
    <property type="evidence" value="ECO:0007669"/>
    <property type="project" value="UniProtKB-SubCell"/>
</dbReference>
<dbReference type="CDD" id="cd10918">
    <property type="entry name" value="CE4_NodB_like_5s_6s"/>
    <property type="match status" value="1"/>
</dbReference>
<dbReference type="GO" id="GO:0016810">
    <property type="term" value="F:hydrolase activity, acting on carbon-nitrogen (but not peptide) bonds"/>
    <property type="evidence" value="ECO:0007669"/>
    <property type="project" value="InterPro"/>
</dbReference>
<dbReference type="PANTHER" id="PTHR34216:SF3">
    <property type="entry name" value="POLY-BETA-1,6-N-ACETYL-D-GLUCOSAMINE N-DEACETYLASE"/>
    <property type="match status" value="1"/>
</dbReference>